<dbReference type="PANTHER" id="PTHR34610">
    <property type="entry name" value="SSL7007 PROTEIN"/>
    <property type="match status" value="1"/>
</dbReference>
<dbReference type="Gene3D" id="3.40.50.1010">
    <property type="entry name" value="5'-nuclease"/>
    <property type="match status" value="1"/>
</dbReference>
<sequence>MKNIIIDTNVLIAGLQSKRGQSYRLLQLLYEKRFEISISVPLILEYEALLKKKLDRNIFSDSHIEAFIDYLCKIGRHIKIYYLWRPYLKDAFDDHVLELALASECDYIVTYNLKDFKRAEELGIKAITPGAFIEIILKEE</sequence>
<dbReference type="InterPro" id="IPR002850">
    <property type="entry name" value="PIN_toxin-like"/>
</dbReference>
<proteinExistence type="predicted"/>
<organism evidence="2 3">
    <name type="scientific">Pseudobutyrivibrio ruminis DSM 9787</name>
    <dbReference type="NCBI Taxonomy" id="1123011"/>
    <lineage>
        <taxon>Bacteria</taxon>
        <taxon>Bacillati</taxon>
        <taxon>Bacillota</taxon>
        <taxon>Clostridia</taxon>
        <taxon>Lachnospirales</taxon>
        <taxon>Lachnospiraceae</taxon>
        <taxon>Pseudobutyrivibrio</taxon>
    </lineage>
</organism>
<dbReference type="RefSeq" id="WP_097077303.1">
    <property type="nucleotide sequence ID" value="NZ_OBMR01000016.1"/>
</dbReference>
<dbReference type="InterPro" id="IPR002716">
    <property type="entry name" value="PIN_dom"/>
</dbReference>
<dbReference type="Pfam" id="PF13470">
    <property type="entry name" value="PIN_3"/>
    <property type="match status" value="1"/>
</dbReference>
<dbReference type="NCBIfam" id="TIGR00305">
    <property type="entry name" value="putative toxin-antitoxin system toxin component, PIN family"/>
    <property type="match status" value="1"/>
</dbReference>
<dbReference type="InterPro" id="IPR029060">
    <property type="entry name" value="PIN-like_dom_sf"/>
</dbReference>
<gene>
    <name evidence="2" type="ORF">SAMN02910411_0497</name>
</gene>
<accession>A0A285TCU1</accession>
<protein>
    <submittedName>
        <fullName evidence="2">Putative toxin-antitoxin system toxin component, PIN family</fullName>
    </submittedName>
</protein>
<dbReference type="SMART" id="SM00670">
    <property type="entry name" value="PINc"/>
    <property type="match status" value="1"/>
</dbReference>
<evidence type="ECO:0000259" key="1">
    <source>
        <dbReference type="SMART" id="SM00670"/>
    </source>
</evidence>
<dbReference type="PANTHER" id="PTHR34610:SF3">
    <property type="entry name" value="SSL7007 PROTEIN"/>
    <property type="match status" value="1"/>
</dbReference>
<evidence type="ECO:0000313" key="3">
    <source>
        <dbReference type="Proteomes" id="UP000219563"/>
    </source>
</evidence>
<feature type="domain" description="PIN" evidence="1">
    <location>
        <begin position="2"/>
        <end position="117"/>
    </location>
</feature>
<dbReference type="Proteomes" id="UP000219563">
    <property type="component" value="Unassembled WGS sequence"/>
</dbReference>
<dbReference type="EMBL" id="OBMR01000016">
    <property type="protein sequence ID" value="SOC17704.1"/>
    <property type="molecule type" value="Genomic_DNA"/>
</dbReference>
<reference evidence="2 3" key="1">
    <citation type="submission" date="2017-08" db="EMBL/GenBank/DDBJ databases">
        <authorList>
            <person name="de Groot N.N."/>
        </authorList>
    </citation>
    <scope>NUCLEOTIDE SEQUENCE [LARGE SCALE GENOMIC DNA]</scope>
    <source>
        <strain evidence="2 3">DSM 9787</strain>
    </source>
</reference>
<evidence type="ECO:0000313" key="2">
    <source>
        <dbReference type="EMBL" id="SOC17704.1"/>
    </source>
</evidence>
<dbReference type="AlphaFoldDB" id="A0A285TCU1"/>
<dbReference type="SUPFAM" id="SSF88723">
    <property type="entry name" value="PIN domain-like"/>
    <property type="match status" value="1"/>
</dbReference>
<name>A0A285TCU1_9FIRM</name>